<proteinExistence type="predicted"/>
<sequence length="164" mass="17268">MSLLPVFSGTLIAVPVWSLTLKPGEPQPFAPLFDVVITNIALSDELEDQSSRTTVKLSHPSSPVIDGPGEAAADGATIENTVTVLCSLIPGKIEQATVNITLEGGEEYLLQAVGKNTVFLTGKCYIDSDSSDSEPSDSEPSDSESVQMTWDENFGPVPVDQTGG</sequence>
<dbReference type="Proteomes" id="UP000814128">
    <property type="component" value="Unassembled WGS sequence"/>
</dbReference>
<name>A0ACB8Q4X0_9AGAM</name>
<organism evidence="1 2">
    <name type="scientific">Vararia minispora EC-137</name>
    <dbReference type="NCBI Taxonomy" id="1314806"/>
    <lineage>
        <taxon>Eukaryota</taxon>
        <taxon>Fungi</taxon>
        <taxon>Dikarya</taxon>
        <taxon>Basidiomycota</taxon>
        <taxon>Agaricomycotina</taxon>
        <taxon>Agaricomycetes</taxon>
        <taxon>Russulales</taxon>
        <taxon>Lachnocladiaceae</taxon>
        <taxon>Vararia</taxon>
    </lineage>
</organism>
<protein>
    <submittedName>
        <fullName evidence="1">Uncharacterized protein</fullName>
    </submittedName>
</protein>
<reference evidence="1" key="1">
    <citation type="submission" date="2021-02" db="EMBL/GenBank/DDBJ databases">
        <authorList>
            <consortium name="DOE Joint Genome Institute"/>
            <person name="Ahrendt S."/>
            <person name="Looney B.P."/>
            <person name="Miyauchi S."/>
            <person name="Morin E."/>
            <person name="Drula E."/>
            <person name="Courty P.E."/>
            <person name="Chicoki N."/>
            <person name="Fauchery L."/>
            <person name="Kohler A."/>
            <person name="Kuo A."/>
            <person name="Labutti K."/>
            <person name="Pangilinan J."/>
            <person name="Lipzen A."/>
            <person name="Riley R."/>
            <person name="Andreopoulos W."/>
            <person name="He G."/>
            <person name="Johnson J."/>
            <person name="Barry K.W."/>
            <person name="Grigoriev I.V."/>
            <person name="Nagy L."/>
            <person name="Hibbett D."/>
            <person name="Henrissat B."/>
            <person name="Matheny P.B."/>
            <person name="Labbe J."/>
            <person name="Martin F."/>
        </authorList>
    </citation>
    <scope>NUCLEOTIDE SEQUENCE</scope>
    <source>
        <strain evidence="1">EC-137</strain>
    </source>
</reference>
<evidence type="ECO:0000313" key="1">
    <source>
        <dbReference type="EMBL" id="KAI0026646.1"/>
    </source>
</evidence>
<gene>
    <name evidence="1" type="ORF">K488DRAFT_92174</name>
</gene>
<keyword evidence="2" id="KW-1185">Reference proteome</keyword>
<dbReference type="EMBL" id="MU274317">
    <property type="protein sequence ID" value="KAI0026646.1"/>
    <property type="molecule type" value="Genomic_DNA"/>
</dbReference>
<comment type="caution">
    <text evidence="1">The sequence shown here is derived from an EMBL/GenBank/DDBJ whole genome shotgun (WGS) entry which is preliminary data.</text>
</comment>
<reference evidence="1" key="2">
    <citation type="journal article" date="2022" name="New Phytol.">
        <title>Evolutionary transition to the ectomycorrhizal habit in the genomes of a hyperdiverse lineage of mushroom-forming fungi.</title>
        <authorList>
            <person name="Looney B."/>
            <person name="Miyauchi S."/>
            <person name="Morin E."/>
            <person name="Drula E."/>
            <person name="Courty P.E."/>
            <person name="Kohler A."/>
            <person name="Kuo A."/>
            <person name="LaButti K."/>
            <person name="Pangilinan J."/>
            <person name="Lipzen A."/>
            <person name="Riley R."/>
            <person name="Andreopoulos W."/>
            <person name="He G."/>
            <person name="Johnson J."/>
            <person name="Nolan M."/>
            <person name="Tritt A."/>
            <person name="Barry K.W."/>
            <person name="Grigoriev I.V."/>
            <person name="Nagy L.G."/>
            <person name="Hibbett D."/>
            <person name="Henrissat B."/>
            <person name="Matheny P.B."/>
            <person name="Labbe J."/>
            <person name="Martin F.M."/>
        </authorList>
    </citation>
    <scope>NUCLEOTIDE SEQUENCE</scope>
    <source>
        <strain evidence="1">EC-137</strain>
    </source>
</reference>
<accession>A0ACB8Q4X0</accession>
<evidence type="ECO:0000313" key="2">
    <source>
        <dbReference type="Proteomes" id="UP000814128"/>
    </source>
</evidence>